<evidence type="ECO:0000313" key="4">
    <source>
        <dbReference type="Proteomes" id="UP000615017"/>
    </source>
</evidence>
<gene>
    <name evidence="2" type="ORF">JNA65_22890</name>
    <name evidence="3" type="ORF">R8G00_30170</name>
</gene>
<dbReference type="EMBL" id="JAWPMK010000006">
    <property type="protein sequence ID" value="MDW9353673.1"/>
    <property type="molecule type" value="Genomic_DNA"/>
</dbReference>
<dbReference type="EMBL" id="JAETYZ010000040">
    <property type="protein sequence ID" value="MBL6236713.1"/>
    <property type="molecule type" value="Genomic_DNA"/>
</dbReference>
<dbReference type="InterPro" id="IPR007985">
    <property type="entry name" value="Hemolysn_expr_modulating_HHA"/>
</dbReference>
<name>A0AAP6ECB3_ECOLX</name>
<dbReference type="RefSeq" id="WP_000428994.1">
    <property type="nucleotide sequence ID" value="NZ_BFXJ01000057.1"/>
</dbReference>
<dbReference type="Pfam" id="PF05321">
    <property type="entry name" value="HHA"/>
    <property type="match status" value="1"/>
</dbReference>
<accession>A0AAP6ECB3</accession>
<dbReference type="AlphaFoldDB" id="A0AAP6ECB3"/>
<organism evidence="3 5">
    <name type="scientific">Escherichia coli</name>
    <dbReference type="NCBI Taxonomy" id="562"/>
    <lineage>
        <taxon>Bacteria</taxon>
        <taxon>Pseudomonadati</taxon>
        <taxon>Pseudomonadota</taxon>
        <taxon>Gammaproteobacteria</taxon>
        <taxon>Enterobacterales</taxon>
        <taxon>Enterobacteriaceae</taxon>
        <taxon>Escherichia</taxon>
    </lineage>
</organism>
<evidence type="ECO:0000256" key="1">
    <source>
        <dbReference type="ARBA" id="ARBA00010526"/>
    </source>
</evidence>
<dbReference type="Gene3D" id="1.20.1280.40">
    <property type="entry name" value="HHA"/>
    <property type="match status" value="1"/>
</dbReference>
<dbReference type="Proteomes" id="UP000615017">
    <property type="component" value="Unassembled WGS sequence"/>
</dbReference>
<protein>
    <submittedName>
        <fullName evidence="3">Hha/YmoA family nucleoid-associated regulatory protein</fullName>
    </submittedName>
    <submittedName>
        <fullName evidence="2">Transcriptional regulator</fullName>
    </submittedName>
</protein>
<dbReference type="SUPFAM" id="SSF68989">
    <property type="entry name" value="Hemolysin expression modulating protein HHA"/>
    <property type="match status" value="1"/>
</dbReference>
<sequence>MENKYRKYPKSSKQEYLFQLRKCSKLSTLDKIIQRKAYTMNDIDFVEFLTAADHRLAEIVTGQLFDKIPKNVWKLIY</sequence>
<comment type="similarity">
    <text evidence="1">Belongs to the Hha/YmoA/Cnu family.</text>
</comment>
<dbReference type="Proteomes" id="UP001271591">
    <property type="component" value="Unassembled WGS sequence"/>
</dbReference>
<proteinExistence type="inferred from homology"/>
<reference evidence="3" key="2">
    <citation type="submission" date="2023-10" db="EMBL/GenBank/DDBJ databases">
        <title>Draft Genome Sequence of a Shiga toxin-producing Escherichia coli strain from deer meat showing an IS-element integration in the B-subunit of the Shiga toxin Stx2b gene.</title>
        <authorList>
            <person name="Projahn M."/>
            <person name="Borowiak M."/>
        </authorList>
    </citation>
    <scope>NUCLEOTIDE SEQUENCE</scope>
    <source>
        <strain evidence="3">BfR-EC-18960</strain>
    </source>
</reference>
<dbReference type="InterPro" id="IPR036666">
    <property type="entry name" value="HHA_sf"/>
</dbReference>
<evidence type="ECO:0000313" key="3">
    <source>
        <dbReference type="EMBL" id="MDW9353673.1"/>
    </source>
</evidence>
<comment type="caution">
    <text evidence="3">The sequence shown here is derived from an EMBL/GenBank/DDBJ whole genome shotgun (WGS) entry which is preliminary data.</text>
</comment>
<evidence type="ECO:0000313" key="2">
    <source>
        <dbReference type="EMBL" id="MBL6236713.1"/>
    </source>
</evidence>
<reference evidence="2 4" key="1">
    <citation type="submission" date="2021-01" db="EMBL/GenBank/DDBJ databases">
        <title>Genomes of Escherichia coli STEC strains from raw meat-based diets for companion animals.</title>
        <authorList>
            <person name="Stevens M.J.A."/>
            <person name="Stephan R."/>
        </authorList>
    </citation>
    <scope>NUCLEOTIDE SEQUENCE [LARGE SCALE GENOMIC DNA]</scope>
    <source>
        <strain evidence="2 4">LSC1-58</strain>
    </source>
</reference>
<evidence type="ECO:0000313" key="5">
    <source>
        <dbReference type="Proteomes" id="UP001271591"/>
    </source>
</evidence>